<comment type="caution">
    <text evidence="9">The sequence shown here is derived from an EMBL/GenBank/DDBJ whole genome shotgun (WGS) entry which is preliminary data.</text>
</comment>
<dbReference type="Pfam" id="PF01925">
    <property type="entry name" value="TauE"/>
    <property type="match status" value="1"/>
</dbReference>
<keyword evidence="7 8" id="KW-0472">Membrane</keyword>
<keyword evidence="4 8" id="KW-1003">Cell membrane</keyword>
<dbReference type="RefSeq" id="WP_110255036.1">
    <property type="nucleotide sequence ID" value="NZ_QJKB01000003.1"/>
</dbReference>
<feature type="transmembrane region" description="Helical" evidence="8">
    <location>
        <begin position="20"/>
        <end position="46"/>
    </location>
</feature>
<dbReference type="AlphaFoldDB" id="A0A318J8U9"/>
<evidence type="ECO:0000313" key="10">
    <source>
        <dbReference type="Proteomes" id="UP000247792"/>
    </source>
</evidence>
<feature type="transmembrane region" description="Helical" evidence="8">
    <location>
        <begin position="145"/>
        <end position="165"/>
    </location>
</feature>
<proteinExistence type="inferred from homology"/>
<feature type="transmembrane region" description="Helical" evidence="8">
    <location>
        <begin position="235"/>
        <end position="253"/>
    </location>
</feature>
<feature type="transmembrane region" description="Helical" evidence="8">
    <location>
        <begin position="177"/>
        <end position="198"/>
    </location>
</feature>
<dbReference type="InterPro" id="IPR002781">
    <property type="entry name" value="TM_pro_TauE-like"/>
</dbReference>
<keyword evidence="10" id="KW-1185">Reference proteome</keyword>
<evidence type="ECO:0000256" key="7">
    <source>
        <dbReference type="ARBA" id="ARBA00023136"/>
    </source>
</evidence>
<evidence type="ECO:0000256" key="3">
    <source>
        <dbReference type="ARBA" id="ARBA00022448"/>
    </source>
</evidence>
<sequence length="258" mass="27414">METLTTLFTPHGNSTQWLAIAFIFLLAGMVKGVIGLGLPTVAIALLSLSMTTMQAAALLFLPSLLTNIWQLGSIPGLLPLLRRLSPMLVGICLGTFVSGFLFSKLDTVWSGAGLGIALLLYGVMGLTSVHWQVPSRAERKLAPVIGMATGMVTAATGVFVLPSVPYLQALSLDKDKLIQAMGLSFTVSTLALGINLYGSGTLQWNIAGDSMLALLPALAGMQLGQVLRNQMQPLLFRRCFFIGLLALGAYYLWGAVKS</sequence>
<name>A0A318J8U9_9BURK</name>
<evidence type="ECO:0000256" key="5">
    <source>
        <dbReference type="ARBA" id="ARBA00022692"/>
    </source>
</evidence>
<comment type="subcellular location">
    <subcellularLocation>
        <location evidence="1 8">Cell membrane</location>
        <topology evidence="1 8">Multi-pass membrane protein</topology>
    </subcellularLocation>
</comment>
<protein>
    <recommendedName>
        <fullName evidence="8">Probable membrane transporter protein</fullName>
    </recommendedName>
</protein>
<dbReference type="PANTHER" id="PTHR30269">
    <property type="entry name" value="TRANSMEMBRANE PROTEIN YFCA"/>
    <property type="match status" value="1"/>
</dbReference>
<keyword evidence="6 8" id="KW-1133">Transmembrane helix</keyword>
<evidence type="ECO:0000256" key="8">
    <source>
        <dbReference type="RuleBase" id="RU363041"/>
    </source>
</evidence>
<dbReference type="OrthoDB" id="9800873at2"/>
<keyword evidence="5 8" id="KW-0812">Transmembrane</keyword>
<evidence type="ECO:0000256" key="6">
    <source>
        <dbReference type="ARBA" id="ARBA00022989"/>
    </source>
</evidence>
<dbReference type="PANTHER" id="PTHR30269:SF32">
    <property type="entry name" value="MEMBRANE TRANSPORTER PROTEIN-RELATED"/>
    <property type="match status" value="1"/>
</dbReference>
<feature type="transmembrane region" description="Helical" evidence="8">
    <location>
        <begin position="84"/>
        <end position="102"/>
    </location>
</feature>
<accession>A0A318J8U9</accession>
<evidence type="ECO:0000256" key="1">
    <source>
        <dbReference type="ARBA" id="ARBA00004651"/>
    </source>
</evidence>
<evidence type="ECO:0000256" key="4">
    <source>
        <dbReference type="ARBA" id="ARBA00022475"/>
    </source>
</evidence>
<reference evidence="9 10" key="1">
    <citation type="submission" date="2018-05" db="EMBL/GenBank/DDBJ databases">
        <title>Genomic Encyclopedia of Type Strains, Phase IV (KMG-IV): sequencing the most valuable type-strain genomes for metagenomic binning, comparative biology and taxonomic classification.</title>
        <authorList>
            <person name="Goeker M."/>
        </authorList>
    </citation>
    <scope>NUCLEOTIDE SEQUENCE [LARGE SCALE GENOMIC DNA]</scope>
    <source>
        <strain evidence="9 10">DSM 19792</strain>
    </source>
</reference>
<keyword evidence="3" id="KW-0813">Transport</keyword>
<comment type="similarity">
    <text evidence="2 8">Belongs to the 4-toluene sulfonate uptake permease (TSUP) (TC 2.A.102) family.</text>
</comment>
<evidence type="ECO:0000256" key="2">
    <source>
        <dbReference type="ARBA" id="ARBA00009142"/>
    </source>
</evidence>
<evidence type="ECO:0000313" key="9">
    <source>
        <dbReference type="EMBL" id="PXX43739.1"/>
    </source>
</evidence>
<dbReference type="Proteomes" id="UP000247792">
    <property type="component" value="Unassembled WGS sequence"/>
</dbReference>
<gene>
    <name evidence="9" type="ORF">DFR42_1037</name>
</gene>
<feature type="transmembrane region" description="Helical" evidence="8">
    <location>
        <begin position="114"/>
        <end position="133"/>
    </location>
</feature>
<dbReference type="InterPro" id="IPR052017">
    <property type="entry name" value="TSUP"/>
</dbReference>
<dbReference type="EMBL" id="QJKB01000003">
    <property type="protein sequence ID" value="PXX43739.1"/>
    <property type="molecule type" value="Genomic_DNA"/>
</dbReference>
<organism evidence="9 10">
    <name type="scientific">Undibacterium pigrum</name>
    <dbReference type="NCBI Taxonomy" id="401470"/>
    <lineage>
        <taxon>Bacteria</taxon>
        <taxon>Pseudomonadati</taxon>
        <taxon>Pseudomonadota</taxon>
        <taxon>Betaproteobacteria</taxon>
        <taxon>Burkholderiales</taxon>
        <taxon>Oxalobacteraceae</taxon>
        <taxon>Undibacterium</taxon>
    </lineage>
</organism>
<dbReference type="GO" id="GO:0005886">
    <property type="term" value="C:plasma membrane"/>
    <property type="evidence" value="ECO:0007669"/>
    <property type="project" value="UniProtKB-SubCell"/>
</dbReference>